<keyword evidence="2" id="KW-1185">Reference proteome</keyword>
<dbReference type="EMBL" id="JAPTNG010000023">
    <property type="protein sequence ID" value="MCZ0833422.1"/>
    <property type="molecule type" value="Genomic_DNA"/>
</dbReference>
<reference evidence="1" key="1">
    <citation type="submission" date="2022-09" db="EMBL/GenBank/DDBJ databases">
        <title>Genome analysis and characterization of larvicidal activity of Brevibacillus strains.</title>
        <authorList>
            <person name="Patrusheva E.V."/>
            <person name="Izotova A.O."/>
            <person name="Toshchakov S.V."/>
            <person name="Sineoky S.P."/>
        </authorList>
    </citation>
    <scope>NUCLEOTIDE SEQUENCE</scope>
    <source>
        <strain evidence="1">VKPM_B-13244</strain>
    </source>
</reference>
<proteinExistence type="predicted"/>
<name>A0ABT4I332_9BACL</name>
<evidence type="ECO:0000313" key="2">
    <source>
        <dbReference type="Proteomes" id="UP001067708"/>
    </source>
</evidence>
<sequence length="66" mass="7881">MRYKGRKQELQEDITEMIYDLQIEHDPITFGNALEKLTTKELEEIRSVIGNLYKEIRDKDDNKPNL</sequence>
<protein>
    <recommendedName>
        <fullName evidence="3">Phage protein</fullName>
    </recommendedName>
</protein>
<dbReference type="Proteomes" id="UP001067708">
    <property type="component" value="Unassembled WGS sequence"/>
</dbReference>
<accession>A0ABT4I332</accession>
<organism evidence="1 2">
    <name type="scientific">Brevibacillus halotolerans</name>
    <dbReference type="NCBI Taxonomy" id="1507437"/>
    <lineage>
        <taxon>Bacteria</taxon>
        <taxon>Bacillati</taxon>
        <taxon>Bacillota</taxon>
        <taxon>Bacilli</taxon>
        <taxon>Bacillales</taxon>
        <taxon>Paenibacillaceae</taxon>
        <taxon>Brevibacillus</taxon>
    </lineage>
</organism>
<dbReference type="RefSeq" id="WP_258418368.1">
    <property type="nucleotide sequence ID" value="NZ_JAPTNG010000023.1"/>
</dbReference>
<evidence type="ECO:0000313" key="1">
    <source>
        <dbReference type="EMBL" id="MCZ0833422.1"/>
    </source>
</evidence>
<comment type="caution">
    <text evidence="1">The sequence shown here is derived from an EMBL/GenBank/DDBJ whole genome shotgun (WGS) entry which is preliminary data.</text>
</comment>
<evidence type="ECO:0008006" key="3">
    <source>
        <dbReference type="Google" id="ProtNLM"/>
    </source>
</evidence>
<gene>
    <name evidence="1" type="ORF">O0535_22195</name>
</gene>